<dbReference type="OrthoDB" id="416217at2759"/>
<name>A0A6A6G1T0_9PEZI</name>
<protein>
    <submittedName>
        <fullName evidence="1">Uncharacterized protein</fullName>
    </submittedName>
</protein>
<gene>
    <name evidence="1" type="ORF">BDZ85DRAFT_304744</name>
</gene>
<keyword evidence="2" id="KW-1185">Reference proteome</keyword>
<accession>A0A6A6G1T0</accession>
<evidence type="ECO:0000313" key="1">
    <source>
        <dbReference type="EMBL" id="KAF2219604.1"/>
    </source>
</evidence>
<evidence type="ECO:0000313" key="2">
    <source>
        <dbReference type="Proteomes" id="UP000799538"/>
    </source>
</evidence>
<dbReference type="PANTHER" id="PTHR47657">
    <property type="entry name" value="STEROL REGULATORY ELEMENT-BINDING PROTEIN ECM22"/>
    <property type="match status" value="1"/>
</dbReference>
<organism evidence="1 2">
    <name type="scientific">Elsinoe ampelina</name>
    <dbReference type="NCBI Taxonomy" id="302913"/>
    <lineage>
        <taxon>Eukaryota</taxon>
        <taxon>Fungi</taxon>
        <taxon>Dikarya</taxon>
        <taxon>Ascomycota</taxon>
        <taxon>Pezizomycotina</taxon>
        <taxon>Dothideomycetes</taxon>
        <taxon>Dothideomycetidae</taxon>
        <taxon>Myriangiales</taxon>
        <taxon>Elsinoaceae</taxon>
        <taxon>Elsinoe</taxon>
    </lineage>
</organism>
<dbReference type="PANTHER" id="PTHR47657:SF13">
    <property type="entry name" value="ZN(2)-C6 FUNGAL-TYPE DOMAIN-CONTAINING PROTEIN-RELATED"/>
    <property type="match status" value="1"/>
</dbReference>
<dbReference type="Proteomes" id="UP000799538">
    <property type="component" value="Unassembled WGS sequence"/>
</dbReference>
<reference evidence="2" key="1">
    <citation type="journal article" date="2020" name="Stud. Mycol.">
        <title>101 Dothideomycetes genomes: A test case for predicting lifestyles and emergence of pathogens.</title>
        <authorList>
            <person name="Haridas S."/>
            <person name="Albert R."/>
            <person name="Binder M."/>
            <person name="Bloem J."/>
            <person name="LaButti K."/>
            <person name="Salamov A."/>
            <person name="Andreopoulos B."/>
            <person name="Baker S."/>
            <person name="Barry K."/>
            <person name="Bills G."/>
            <person name="Bluhm B."/>
            <person name="Cannon C."/>
            <person name="Castanera R."/>
            <person name="Culley D."/>
            <person name="Daum C."/>
            <person name="Ezra D."/>
            <person name="Gonzalez J."/>
            <person name="Henrissat B."/>
            <person name="Kuo A."/>
            <person name="Liang C."/>
            <person name="Lipzen A."/>
            <person name="Lutzoni F."/>
            <person name="Magnuson J."/>
            <person name="Mondo S."/>
            <person name="Nolan M."/>
            <person name="Ohm R."/>
            <person name="Pangilinan J."/>
            <person name="Park H.-J."/>
            <person name="Ramirez L."/>
            <person name="Alfaro M."/>
            <person name="Sun H."/>
            <person name="Tritt A."/>
            <person name="Yoshinaga Y."/>
            <person name="Zwiers L.-H."/>
            <person name="Turgeon B."/>
            <person name="Goodwin S."/>
            <person name="Spatafora J."/>
            <person name="Crous P."/>
            <person name="Grigoriev I."/>
        </authorList>
    </citation>
    <scope>NUCLEOTIDE SEQUENCE [LARGE SCALE GENOMIC DNA]</scope>
    <source>
        <strain evidence="2">CECT 20119</strain>
    </source>
</reference>
<sequence>MALPTIISRLSRPDAPLHPAIQMSAIIICFAYLAKGPQPGEYLAFSDSGEAQWFTLFRGARTIIKNTLMAQIRRERKPDSSGTPDSTGYERQLLPDFIDRFQRFHEFLSNAAVGEEAFQIPLDALNLLKTTMVARYGLPVAWNEGDHKYSHVLFSWLYRISDDFLTTLAQKRPASLVIFSFYATLLRDYHPRWMMNDWPDHIEDGIRKHLHPRYKQWVEDPERIREGSAL</sequence>
<dbReference type="EMBL" id="ML992516">
    <property type="protein sequence ID" value="KAF2219604.1"/>
    <property type="molecule type" value="Genomic_DNA"/>
</dbReference>
<dbReference type="AlphaFoldDB" id="A0A6A6G1T0"/>
<proteinExistence type="predicted"/>
<dbReference type="GO" id="GO:0000981">
    <property type="term" value="F:DNA-binding transcription factor activity, RNA polymerase II-specific"/>
    <property type="evidence" value="ECO:0007669"/>
    <property type="project" value="TreeGrafter"/>
</dbReference>
<dbReference type="InterPro" id="IPR052400">
    <property type="entry name" value="Zn2-C6_fungal_TF"/>
</dbReference>